<dbReference type="OrthoDB" id="4745618at2"/>
<dbReference type="InterPro" id="IPR041439">
    <property type="entry name" value="Rv3651-like_middle"/>
</dbReference>
<dbReference type="Pfam" id="PF21043">
    <property type="entry name" value="Rv3651-like_C"/>
    <property type="match status" value="1"/>
</dbReference>
<dbReference type="STRING" id="1249101.BST21_03500"/>
<proteinExistence type="predicted"/>
<sequence>MTHDWLLVETLGSEPVVVAQGRRTQNLIPVGAFLRRNPHLMAVQTAIGETVRARQGLSSITPKNDRVIRTEVVQMTDGRIHGVHIWIGPPDMEPPQRPVPGPLLWDLDTGTATTTEESLFNSGWDTRKEPTQNRTFADDLPMRELNPSEAKVLTMAIQREPGTTFCSAWDVTDYRGEPITVGFVIRTVSEPRDDGPDRLLCRAMNWRSEHEESAPQQDHLAQRILNGLAQPGVHRALVDPTNWTLLKWLDEPAPFFDWRISLAGEHAVHPADRAEMERMATEFTAGVATGVLRMTGVGGSEWTPVHVTVNRVELDDDVYAALATLRQPDATEVAQTGRHAGEP</sequence>
<dbReference type="Pfam" id="PF18007">
    <property type="entry name" value="Rv3651-like_N"/>
    <property type="match status" value="1"/>
</dbReference>
<dbReference type="EMBL" id="AP022591">
    <property type="protein sequence ID" value="BBY45397.1"/>
    <property type="molecule type" value="Genomic_DNA"/>
</dbReference>
<protein>
    <submittedName>
        <fullName evidence="1">Uncharacterized protein</fullName>
    </submittedName>
</protein>
<organism evidence="1 2">
    <name type="scientific">Mycolicibacterium celeriflavum</name>
    <name type="common">Mycobacterium celeriflavum</name>
    <dbReference type="NCBI Taxonomy" id="1249101"/>
    <lineage>
        <taxon>Bacteria</taxon>
        <taxon>Bacillati</taxon>
        <taxon>Actinomycetota</taxon>
        <taxon>Actinomycetes</taxon>
        <taxon>Mycobacteriales</taxon>
        <taxon>Mycobacteriaceae</taxon>
        <taxon>Mycolicibacterium</taxon>
    </lineage>
</organism>
<dbReference type="RefSeq" id="WP_083000275.1">
    <property type="nucleotide sequence ID" value="NZ_AP022591.1"/>
</dbReference>
<evidence type="ECO:0000313" key="1">
    <source>
        <dbReference type="EMBL" id="BBY45397.1"/>
    </source>
</evidence>
<gene>
    <name evidence="1" type="ORF">MCEL_36920</name>
</gene>
<dbReference type="Pfam" id="PF18621">
    <property type="entry name" value="Rv3651-like_middle"/>
    <property type="match status" value="1"/>
</dbReference>
<dbReference type="AlphaFoldDB" id="A0A1X0BZZ3"/>
<reference evidence="1 2" key="1">
    <citation type="journal article" date="2019" name="Emerg. Microbes Infect.">
        <title>Comprehensive subspecies identification of 175 nontuberculous mycobacteria species based on 7547 genomic profiles.</title>
        <authorList>
            <person name="Matsumoto Y."/>
            <person name="Kinjo T."/>
            <person name="Motooka D."/>
            <person name="Nabeya D."/>
            <person name="Jung N."/>
            <person name="Uechi K."/>
            <person name="Horii T."/>
            <person name="Iida T."/>
            <person name="Fujita J."/>
            <person name="Nakamura S."/>
        </authorList>
    </citation>
    <scope>NUCLEOTIDE SEQUENCE [LARGE SCALE GENOMIC DNA]</scope>
    <source>
        <strain evidence="1 2">JCM 18439</strain>
    </source>
</reference>
<keyword evidence="2" id="KW-1185">Reference proteome</keyword>
<evidence type="ECO:0000313" key="2">
    <source>
        <dbReference type="Proteomes" id="UP000466431"/>
    </source>
</evidence>
<dbReference type="KEGG" id="mcee:MCEL_36920"/>
<dbReference type="InterPro" id="IPR041458">
    <property type="entry name" value="Rv3651-like_N"/>
</dbReference>
<dbReference type="Proteomes" id="UP000466431">
    <property type="component" value="Chromosome"/>
</dbReference>
<dbReference type="InterPro" id="IPR048578">
    <property type="entry name" value="Rv3651-like_C"/>
</dbReference>
<accession>A0A1X0BZZ3</accession>
<name>A0A1X0BZZ3_MYCCF</name>